<dbReference type="InterPro" id="IPR036404">
    <property type="entry name" value="Jacalin-like_lectin_dom_sf"/>
</dbReference>
<organism evidence="3 4">
    <name type="scientific">Setaria viridis</name>
    <name type="common">Green bristlegrass</name>
    <name type="synonym">Setaria italica subsp. viridis</name>
    <dbReference type="NCBI Taxonomy" id="4556"/>
    <lineage>
        <taxon>Eukaryota</taxon>
        <taxon>Viridiplantae</taxon>
        <taxon>Streptophyta</taxon>
        <taxon>Embryophyta</taxon>
        <taxon>Tracheophyta</taxon>
        <taxon>Spermatophyta</taxon>
        <taxon>Magnoliopsida</taxon>
        <taxon>Liliopsida</taxon>
        <taxon>Poales</taxon>
        <taxon>Poaceae</taxon>
        <taxon>PACMAD clade</taxon>
        <taxon>Panicoideae</taxon>
        <taxon>Panicodae</taxon>
        <taxon>Paniceae</taxon>
        <taxon>Cenchrinae</taxon>
        <taxon>Setaria</taxon>
    </lineage>
</organism>
<dbReference type="PROSITE" id="PS51752">
    <property type="entry name" value="JACALIN_LECTIN"/>
    <property type="match status" value="1"/>
</dbReference>
<dbReference type="EMBL" id="CM016559">
    <property type="protein sequence ID" value="TKW01654.1"/>
    <property type="molecule type" value="Genomic_DNA"/>
</dbReference>
<name>A0A4U6TKD1_SETVI</name>
<evidence type="ECO:0000313" key="4">
    <source>
        <dbReference type="Proteomes" id="UP000298652"/>
    </source>
</evidence>
<sequence length="125" mass="13721">MLVTNAHSYGPFGRTQGTPFHSPLQSNGCIVGFFGHADQYLNAIGVYTNHKIEIMHPLQAGLARIGPWGGDGGMCHDIDATPHHLESVTICSGLVIDSIAFSFRDRSQKSAAPCRSMRWLRRLRS</sequence>
<dbReference type="InterPro" id="IPR001229">
    <property type="entry name" value="Jacalin-like_lectin_dom"/>
</dbReference>
<dbReference type="Proteomes" id="UP000298652">
    <property type="component" value="Chromosome 8"/>
</dbReference>
<feature type="domain" description="Jacalin-type lectin" evidence="2">
    <location>
        <begin position="1"/>
        <end position="50"/>
    </location>
</feature>
<proteinExistence type="predicted"/>
<dbReference type="GO" id="GO:0030246">
    <property type="term" value="F:carbohydrate binding"/>
    <property type="evidence" value="ECO:0007669"/>
    <property type="project" value="UniProtKB-KW"/>
</dbReference>
<evidence type="ECO:0000259" key="2">
    <source>
        <dbReference type="PROSITE" id="PS51752"/>
    </source>
</evidence>
<dbReference type="Pfam" id="PF01419">
    <property type="entry name" value="Jacalin"/>
    <property type="match status" value="2"/>
</dbReference>
<dbReference type="Gene3D" id="2.100.10.30">
    <property type="entry name" value="Jacalin-like lectin domain"/>
    <property type="match status" value="2"/>
</dbReference>
<gene>
    <name evidence="3" type="ORF">SEVIR_8G194700v2</name>
</gene>
<evidence type="ECO:0000313" key="3">
    <source>
        <dbReference type="EMBL" id="TKW01654.1"/>
    </source>
</evidence>
<dbReference type="AlphaFoldDB" id="A0A4U6TKD1"/>
<keyword evidence="4" id="KW-1185">Reference proteome</keyword>
<accession>A0A4U6TKD1</accession>
<dbReference type="SUPFAM" id="SSF51101">
    <property type="entry name" value="Mannose-binding lectins"/>
    <property type="match status" value="2"/>
</dbReference>
<evidence type="ECO:0000256" key="1">
    <source>
        <dbReference type="ARBA" id="ARBA00022734"/>
    </source>
</evidence>
<protein>
    <recommendedName>
        <fullName evidence="2">Jacalin-type lectin domain-containing protein</fullName>
    </recommendedName>
</protein>
<reference evidence="3" key="1">
    <citation type="submission" date="2019-03" db="EMBL/GenBank/DDBJ databases">
        <title>WGS assembly of Setaria viridis.</title>
        <authorList>
            <person name="Huang P."/>
            <person name="Jenkins J."/>
            <person name="Grimwood J."/>
            <person name="Barry K."/>
            <person name="Healey A."/>
            <person name="Mamidi S."/>
            <person name="Sreedasyam A."/>
            <person name="Shu S."/>
            <person name="Feldman M."/>
            <person name="Wu J."/>
            <person name="Yu Y."/>
            <person name="Chen C."/>
            <person name="Johnson J."/>
            <person name="Rokhsar D."/>
            <person name="Baxter I."/>
            <person name="Schmutz J."/>
            <person name="Brutnell T."/>
            <person name="Kellogg E."/>
        </authorList>
    </citation>
    <scope>NUCLEOTIDE SEQUENCE [LARGE SCALE GENOMIC DNA]</scope>
</reference>
<keyword evidence="1" id="KW-0430">Lectin</keyword>
<dbReference type="PANTHER" id="PTHR46506">
    <property type="entry name" value="OS05G0143600 PROTEIN"/>
    <property type="match status" value="1"/>
</dbReference>
<dbReference type="Gramene" id="TKW01654">
    <property type="protein sequence ID" value="TKW01654"/>
    <property type="gene ID" value="SEVIR_8G194700v2"/>
</dbReference>